<dbReference type="Pfam" id="PF00849">
    <property type="entry name" value="PseudoU_synth_2"/>
    <property type="match status" value="1"/>
</dbReference>
<dbReference type="Gene3D" id="3.30.70.580">
    <property type="entry name" value="Pseudouridine synthase I, catalytic domain, N-terminal subdomain"/>
    <property type="match status" value="1"/>
</dbReference>
<dbReference type="FunFam" id="3.30.70.1560:FF:000001">
    <property type="entry name" value="Pseudouridine synthase"/>
    <property type="match status" value="1"/>
</dbReference>
<dbReference type="GO" id="GO:0000455">
    <property type="term" value="P:enzyme-directed rRNA pseudouridine synthesis"/>
    <property type="evidence" value="ECO:0007669"/>
    <property type="project" value="UniProtKB-ARBA"/>
</dbReference>
<evidence type="ECO:0000313" key="11">
    <source>
        <dbReference type="Proteomes" id="UP000238220"/>
    </source>
</evidence>
<gene>
    <name evidence="10" type="ORF">C3942_21015</name>
</gene>
<evidence type="ECO:0000256" key="2">
    <source>
        <dbReference type="ARBA" id="ARBA00022884"/>
    </source>
</evidence>
<evidence type="ECO:0000256" key="7">
    <source>
        <dbReference type="RuleBase" id="RU003887"/>
    </source>
</evidence>
<feature type="domain" description="RNA-binding S4" evidence="9">
    <location>
        <begin position="3"/>
        <end position="62"/>
    </location>
</feature>
<dbReference type="Proteomes" id="UP000238220">
    <property type="component" value="Unassembled WGS sequence"/>
</dbReference>
<dbReference type="CDD" id="cd00165">
    <property type="entry name" value="S4"/>
    <property type="match status" value="1"/>
</dbReference>
<feature type="compositionally biased region" description="Basic residues" evidence="8">
    <location>
        <begin position="272"/>
        <end position="286"/>
    </location>
</feature>
<protein>
    <recommendedName>
        <fullName evidence="7">Pseudouridine synthase</fullName>
        <ecNumber evidence="7">5.4.99.-</ecNumber>
    </recommendedName>
</protein>
<dbReference type="InterPro" id="IPR018496">
    <property type="entry name" value="PsdUridine_synth_RsuA/RluB_CS"/>
</dbReference>
<dbReference type="Gene3D" id="3.30.70.1560">
    <property type="entry name" value="Alpha-L RNA-binding motif"/>
    <property type="match status" value="1"/>
</dbReference>
<dbReference type="GO" id="GO:0005829">
    <property type="term" value="C:cytosol"/>
    <property type="evidence" value="ECO:0007669"/>
    <property type="project" value="UniProtKB-ARBA"/>
</dbReference>
<evidence type="ECO:0000256" key="8">
    <source>
        <dbReference type="SAM" id="MobiDB-lite"/>
    </source>
</evidence>
<sequence>MTERIQKALATAGVASRREIESMVADGRIQVNGKPATTGQQVSPEDRITVDGRPVRLSARAEVPRVLFYKKRTGELVTREDPEGRKTIFRKLPELDSGRWIAVGRLDINTSGLLLLTNHGELARRLTHPSFEVPRRYAVRVLGEMTDDKLQRLRKGVKLEDGEAHFESIVPGVNEDGERANQWYEVMLREGRNREVRRLFESQDLQVSRLIRVSYGPIELGRGIRSGGYREATPEELRALFDCVELELPRPEKGNRAERRERAREESDVPFRAKKLSRLDHKKKHSWAAQPSSRDARPTGKPTVSKKPAGKFAAKKPGGVRKPSR</sequence>
<evidence type="ECO:0000256" key="1">
    <source>
        <dbReference type="ARBA" id="ARBA00008348"/>
    </source>
</evidence>
<dbReference type="GO" id="GO:0003723">
    <property type="term" value="F:RNA binding"/>
    <property type="evidence" value="ECO:0007669"/>
    <property type="project" value="UniProtKB-KW"/>
</dbReference>
<evidence type="ECO:0000256" key="4">
    <source>
        <dbReference type="ARBA" id="ARBA00036944"/>
    </source>
</evidence>
<keyword evidence="2 6" id="KW-0694">RNA-binding</keyword>
<dbReference type="FunFam" id="3.10.290.10:FF:000003">
    <property type="entry name" value="Pseudouridine synthase"/>
    <property type="match status" value="1"/>
</dbReference>
<dbReference type="PANTHER" id="PTHR47683:SF3">
    <property type="entry name" value="RIBOSOMAL LARGE SUBUNIT PSEUDOURIDINE SYNTHASE B"/>
    <property type="match status" value="1"/>
</dbReference>
<dbReference type="Gene3D" id="3.10.290.10">
    <property type="entry name" value="RNA-binding S4 domain"/>
    <property type="match status" value="1"/>
</dbReference>
<dbReference type="SUPFAM" id="SSF55120">
    <property type="entry name" value="Pseudouridine synthase"/>
    <property type="match status" value="1"/>
</dbReference>
<dbReference type="PANTHER" id="PTHR47683">
    <property type="entry name" value="PSEUDOURIDINE SYNTHASE FAMILY PROTEIN-RELATED"/>
    <property type="match status" value="1"/>
</dbReference>
<dbReference type="InterPro" id="IPR020094">
    <property type="entry name" value="TruA/RsuA/RluB/E/F_N"/>
</dbReference>
<dbReference type="SMART" id="SM00363">
    <property type="entry name" value="S4"/>
    <property type="match status" value="1"/>
</dbReference>
<evidence type="ECO:0000256" key="5">
    <source>
        <dbReference type="ARBA" id="ARBA00037383"/>
    </source>
</evidence>
<keyword evidence="11" id="KW-1185">Reference proteome</keyword>
<dbReference type="EMBL" id="PSNW01000018">
    <property type="protein sequence ID" value="PPE71896.1"/>
    <property type="molecule type" value="Genomic_DNA"/>
</dbReference>
<feature type="compositionally biased region" description="Low complexity" evidence="8">
    <location>
        <begin position="306"/>
        <end position="317"/>
    </location>
</feature>
<accession>A0A2S5TAB7</accession>
<dbReference type="InterPro" id="IPR006145">
    <property type="entry name" value="PsdUridine_synth_RsuA/RluA"/>
</dbReference>
<feature type="region of interest" description="Disordered" evidence="8">
    <location>
        <begin position="252"/>
        <end position="325"/>
    </location>
</feature>
<dbReference type="GO" id="GO:0160139">
    <property type="term" value="F:23S rRNA pseudouridine(2605) synthase activity"/>
    <property type="evidence" value="ECO:0007669"/>
    <property type="project" value="UniProtKB-EC"/>
</dbReference>
<dbReference type="PROSITE" id="PS50889">
    <property type="entry name" value="S4"/>
    <property type="match status" value="1"/>
</dbReference>
<dbReference type="PROSITE" id="PS01149">
    <property type="entry name" value="PSI_RSU"/>
    <property type="match status" value="1"/>
</dbReference>
<keyword evidence="3 7" id="KW-0413">Isomerase</keyword>
<dbReference type="CDD" id="cd02556">
    <property type="entry name" value="PseudoU_synth_RluB"/>
    <property type="match status" value="1"/>
</dbReference>
<dbReference type="NCBIfam" id="TIGR00093">
    <property type="entry name" value="pseudouridine synthase"/>
    <property type="match status" value="1"/>
</dbReference>
<evidence type="ECO:0000259" key="9">
    <source>
        <dbReference type="SMART" id="SM00363"/>
    </source>
</evidence>
<dbReference type="InterPro" id="IPR000748">
    <property type="entry name" value="PsdUridine_synth_RsuA/RluB/E/F"/>
</dbReference>
<comment type="caution">
    <text evidence="10">The sequence shown here is derived from an EMBL/GenBank/DDBJ whole genome shotgun (WGS) entry which is preliminary data.</text>
</comment>
<reference evidence="10 11" key="1">
    <citation type="submission" date="2018-02" db="EMBL/GenBank/DDBJ databases">
        <title>Genome sequencing of Solimonas sp. HR-BB.</title>
        <authorList>
            <person name="Lee Y."/>
            <person name="Jeon C.O."/>
        </authorList>
    </citation>
    <scope>NUCLEOTIDE SEQUENCE [LARGE SCALE GENOMIC DNA]</scope>
    <source>
        <strain evidence="10 11">HR-BB</strain>
    </source>
</reference>
<evidence type="ECO:0000313" key="10">
    <source>
        <dbReference type="EMBL" id="PPE71896.1"/>
    </source>
</evidence>
<dbReference type="AlphaFoldDB" id="A0A2S5TAB7"/>
<dbReference type="RefSeq" id="WP_104232335.1">
    <property type="nucleotide sequence ID" value="NZ_PSNW01000018.1"/>
</dbReference>
<dbReference type="EC" id="5.4.99.-" evidence="7"/>
<dbReference type="OrthoDB" id="9807213at2"/>
<organism evidence="10 11">
    <name type="scientific">Solimonas fluminis</name>
    <dbReference type="NCBI Taxonomy" id="2086571"/>
    <lineage>
        <taxon>Bacteria</taxon>
        <taxon>Pseudomonadati</taxon>
        <taxon>Pseudomonadota</taxon>
        <taxon>Gammaproteobacteria</taxon>
        <taxon>Nevskiales</taxon>
        <taxon>Nevskiaceae</taxon>
        <taxon>Solimonas</taxon>
    </lineage>
</organism>
<dbReference type="InterPro" id="IPR002942">
    <property type="entry name" value="S4_RNA-bd"/>
</dbReference>
<dbReference type="SUPFAM" id="SSF55174">
    <property type="entry name" value="Alpha-L RNA-binding motif"/>
    <property type="match status" value="1"/>
</dbReference>
<comment type="function">
    <text evidence="5">Responsible for synthesis of pseudouridine from uracil-2605 in 23S ribosomal RNA.</text>
</comment>
<evidence type="ECO:0000256" key="6">
    <source>
        <dbReference type="PROSITE-ProRule" id="PRU00182"/>
    </source>
</evidence>
<dbReference type="InterPro" id="IPR020103">
    <property type="entry name" value="PsdUridine_synth_cat_dom_sf"/>
</dbReference>
<proteinExistence type="inferred from homology"/>
<evidence type="ECO:0000256" key="3">
    <source>
        <dbReference type="ARBA" id="ARBA00023235"/>
    </source>
</evidence>
<feature type="compositionally biased region" description="Basic and acidic residues" evidence="8">
    <location>
        <begin position="252"/>
        <end position="271"/>
    </location>
</feature>
<comment type="catalytic activity">
    <reaction evidence="4">
        <text>uridine(2605) in 23S rRNA = pseudouridine(2605) in 23S rRNA</text>
        <dbReference type="Rhea" id="RHEA:42520"/>
        <dbReference type="Rhea" id="RHEA-COMP:10095"/>
        <dbReference type="Rhea" id="RHEA-COMP:10096"/>
        <dbReference type="ChEBI" id="CHEBI:65314"/>
        <dbReference type="ChEBI" id="CHEBI:65315"/>
        <dbReference type="EC" id="5.4.99.22"/>
    </reaction>
</comment>
<name>A0A2S5TAB7_9GAMM</name>
<dbReference type="InterPro" id="IPR050343">
    <property type="entry name" value="RsuA_PseudoU_synthase"/>
</dbReference>
<comment type="similarity">
    <text evidence="1 7">Belongs to the pseudouridine synthase RsuA family.</text>
</comment>
<dbReference type="Pfam" id="PF01479">
    <property type="entry name" value="S4"/>
    <property type="match status" value="1"/>
</dbReference>
<dbReference type="InterPro" id="IPR036986">
    <property type="entry name" value="S4_RNA-bd_sf"/>
</dbReference>
<dbReference type="InterPro" id="IPR042092">
    <property type="entry name" value="PsdUridine_s_RsuA/RluB/E/F_cat"/>
</dbReference>